<dbReference type="InterPro" id="IPR036873">
    <property type="entry name" value="Rhodanese-like_dom_sf"/>
</dbReference>
<dbReference type="Proteomes" id="UP000522262">
    <property type="component" value="Unassembled WGS sequence"/>
</dbReference>
<keyword evidence="3" id="KW-1185">Reference proteome</keyword>
<dbReference type="InterPro" id="IPR001763">
    <property type="entry name" value="Rhodanese-like_dom"/>
</dbReference>
<proteinExistence type="predicted"/>
<evidence type="ECO:0000313" key="2">
    <source>
        <dbReference type="EMBL" id="KAF5548625.1"/>
    </source>
</evidence>
<evidence type="ECO:0000313" key="3">
    <source>
        <dbReference type="Proteomes" id="UP000522262"/>
    </source>
</evidence>
<dbReference type="PROSITE" id="PS50206">
    <property type="entry name" value="RHODANESE_3"/>
    <property type="match status" value="1"/>
</dbReference>
<feature type="domain" description="Rhodanese" evidence="1">
    <location>
        <begin position="197"/>
        <end position="252"/>
    </location>
</feature>
<evidence type="ECO:0000259" key="1">
    <source>
        <dbReference type="PROSITE" id="PS50206"/>
    </source>
</evidence>
<sequence>MAEEGFKIISSTANPGAGKNSVQLKNSNTPQCSFDIIGYLRKFLPSDRLTDLGGYGNEMDGIEEPSAKKPALSWAPSYEAQRKAWANKFMASCHTPLASDQTIFGLYLSECMKTYVSILEAKQLFEIISKSPIGEISEFGIVDLRDTSYKTKIKTPIGMPFQDAPEVEAMKESKDSKADVELRTQLAGIKGSPLSNIAKKRIVVFHCAASVNRTPMFNNGYTKYIGQPNYQRVFILKGGFTDFERYVIKANALDKIIINRPYEEQALNSLEAGNMVISSKFWKKGKVQSPSYKN</sequence>
<dbReference type="SUPFAM" id="SSF52821">
    <property type="entry name" value="Rhodanese/Cell cycle control phosphatase"/>
    <property type="match status" value="1"/>
</dbReference>
<gene>
    <name evidence="2" type="ORF">FMEXI_4627</name>
</gene>
<reference evidence="2 3" key="1">
    <citation type="submission" date="2020-05" db="EMBL/GenBank/DDBJ databases">
        <title>Identification and distribution of gene clusters putatively required for synthesis of sphingolipid metabolism inhibitors in phylogenetically diverse species of the filamentous fungus Fusarium.</title>
        <authorList>
            <person name="Kim H.-S."/>
            <person name="Busman M."/>
            <person name="Brown D.W."/>
            <person name="Divon H."/>
            <person name="Uhlig S."/>
            <person name="Proctor R.H."/>
        </authorList>
    </citation>
    <scope>NUCLEOTIDE SEQUENCE [LARGE SCALE GENOMIC DNA]</scope>
    <source>
        <strain evidence="2 3">NRRL 53147</strain>
    </source>
</reference>
<organism evidence="2 3">
    <name type="scientific">Fusarium mexicanum</name>
    <dbReference type="NCBI Taxonomy" id="751941"/>
    <lineage>
        <taxon>Eukaryota</taxon>
        <taxon>Fungi</taxon>
        <taxon>Dikarya</taxon>
        <taxon>Ascomycota</taxon>
        <taxon>Pezizomycotina</taxon>
        <taxon>Sordariomycetes</taxon>
        <taxon>Hypocreomycetidae</taxon>
        <taxon>Hypocreales</taxon>
        <taxon>Nectriaceae</taxon>
        <taxon>Fusarium</taxon>
        <taxon>Fusarium fujikuroi species complex</taxon>
    </lineage>
</organism>
<dbReference type="EMBL" id="JAAOAM010000096">
    <property type="protein sequence ID" value="KAF5548625.1"/>
    <property type="molecule type" value="Genomic_DNA"/>
</dbReference>
<dbReference type="Gene3D" id="3.40.250.10">
    <property type="entry name" value="Rhodanese-like domain"/>
    <property type="match status" value="1"/>
</dbReference>
<accession>A0A8H5J4C3</accession>
<dbReference type="AlphaFoldDB" id="A0A8H5J4C3"/>
<protein>
    <submittedName>
        <fullName evidence="2">Rhodanese-like protein</fullName>
    </submittedName>
</protein>
<name>A0A8H5J4C3_9HYPO</name>
<comment type="caution">
    <text evidence="2">The sequence shown here is derived from an EMBL/GenBank/DDBJ whole genome shotgun (WGS) entry which is preliminary data.</text>
</comment>